<reference evidence="4" key="1">
    <citation type="submission" date="2019-06" db="EMBL/GenBank/DDBJ databases">
        <authorList>
            <person name="Gan P."/>
            <person name="Shirasu K."/>
        </authorList>
    </citation>
    <scope>NUCLEOTIDE SEQUENCE [LARGE SCALE GENOMIC DNA]</scope>
    <source>
        <strain evidence="4">CAD2</strain>
    </source>
</reference>
<feature type="domain" description="NACHT" evidence="3">
    <location>
        <begin position="56"/>
        <end position="170"/>
    </location>
</feature>
<dbReference type="InterPro" id="IPR027417">
    <property type="entry name" value="P-loop_NTPase"/>
</dbReference>
<name>A0A9P5BR38_COLSI</name>
<protein>
    <submittedName>
        <fullName evidence="4">Ankyrin-3</fullName>
    </submittedName>
</protein>
<dbReference type="AlphaFoldDB" id="A0A9P5BR38"/>
<evidence type="ECO:0000256" key="2">
    <source>
        <dbReference type="PROSITE-ProRule" id="PRU00023"/>
    </source>
</evidence>
<organism evidence="4 5">
    <name type="scientific">Colletotrichum siamense</name>
    <name type="common">Anthracnose fungus</name>
    <dbReference type="NCBI Taxonomy" id="690259"/>
    <lineage>
        <taxon>Eukaryota</taxon>
        <taxon>Fungi</taxon>
        <taxon>Dikarya</taxon>
        <taxon>Ascomycota</taxon>
        <taxon>Pezizomycotina</taxon>
        <taxon>Sordariomycetes</taxon>
        <taxon>Hypocreomycetidae</taxon>
        <taxon>Glomerellales</taxon>
        <taxon>Glomerellaceae</taxon>
        <taxon>Colletotrichum</taxon>
        <taxon>Colletotrichum gloeosporioides species complex</taxon>
    </lineage>
</organism>
<dbReference type="Pfam" id="PF22939">
    <property type="entry name" value="WHD_GPIID"/>
    <property type="match status" value="1"/>
</dbReference>
<evidence type="ECO:0000259" key="3">
    <source>
        <dbReference type="PROSITE" id="PS50837"/>
    </source>
</evidence>
<dbReference type="InterPro" id="IPR054471">
    <property type="entry name" value="GPIID_WHD"/>
</dbReference>
<keyword evidence="5" id="KW-1185">Reference proteome</keyword>
<dbReference type="SUPFAM" id="SSF48403">
    <property type="entry name" value="Ankyrin repeat"/>
    <property type="match status" value="1"/>
</dbReference>
<evidence type="ECO:0000256" key="1">
    <source>
        <dbReference type="ARBA" id="ARBA00022737"/>
    </source>
</evidence>
<keyword evidence="1" id="KW-0677">Repeat</keyword>
<dbReference type="SMART" id="SM00248">
    <property type="entry name" value="ANK"/>
    <property type="match status" value="3"/>
</dbReference>
<dbReference type="SUPFAM" id="SSF52540">
    <property type="entry name" value="P-loop containing nucleoside triphosphate hydrolases"/>
    <property type="match status" value="1"/>
</dbReference>
<dbReference type="Proteomes" id="UP000711996">
    <property type="component" value="Unassembled WGS sequence"/>
</dbReference>
<evidence type="ECO:0000313" key="4">
    <source>
        <dbReference type="EMBL" id="KAF4848910.1"/>
    </source>
</evidence>
<keyword evidence="2" id="KW-0040">ANK repeat</keyword>
<dbReference type="OrthoDB" id="4851344at2759"/>
<dbReference type="PANTHER" id="PTHR10039">
    <property type="entry name" value="AMELOGENIN"/>
    <property type="match status" value="1"/>
</dbReference>
<dbReference type="InterPro" id="IPR002110">
    <property type="entry name" value="Ankyrin_rpt"/>
</dbReference>
<accession>A0A9P5BR38</accession>
<dbReference type="Gene3D" id="1.25.40.20">
    <property type="entry name" value="Ankyrin repeat-containing domain"/>
    <property type="match status" value="1"/>
</dbReference>
<sequence>MHSHLLREEDLKVLDWLTPDDHGKRQSDLLSRHQMGTGQWFLDSEPFQTWLRSRGETLFCPGIPGSGKTILASLVVNELSKQFLQNNTPIVGYIFCDYRRQNEQGLSGLLATLLRQISRQSGSISESLRQLHQKHTKLQTRPTYAELEQVLISTATLFPQVFFVIDALDECQSANNCRSDLISYLASVQKKANVNIMYTSRCIPDIENRFQGCFIQHIEAKEDDVGTFVRSRLSRASNPVLQKSGLANAITSTIPEIVNGMFLLAQLYLDALNDTTSAREAHDALLELQERKHHLAPDEENRNALYDAYDIAVERIGKQPPNFQTLGMKTIMWVLFAVRPLSPKELQYALAINKGDSDFDDKSLRDIETILSTCAGLLLIDEQSDTVRPAHFTTQEYFMANKSKYFANAQSDITLACMTLSRFGGFLSLMTSHTCNQQGCIWNENDLNWERWPDSLFQLSVYVTANWGYHAREAFNSHEPSTSNILPILVQLLTDENLAGCVWAYVGTYKLPESGQIVGPGFHAGAVGLHVAAHFDLVEAATDLIKLGANVDGCPEQTETPLMVASKLGNERFVRFLLEHGAKVTKLDPWQRSAVFYAWDSSHYKIVTEILNHVDSIGEPRPEIHQQWFTDEPLKKLQEQFFPERLR</sequence>
<dbReference type="Pfam" id="PF12796">
    <property type="entry name" value="Ank_2"/>
    <property type="match status" value="1"/>
</dbReference>
<dbReference type="InterPro" id="IPR036770">
    <property type="entry name" value="Ankyrin_rpt-contain_sf"/>
</dbReference>
<dbReference type="Gene3D" id="3.40.50.300">
    <property type="entry name" value="P-loop containing nucleotide triphosphate hydrolases"/>
    <property type="match status" value="1"/>
</dbReference>
<feature type="repeat" description="ANK" evidence="2">
    <location>
        <begin position="557"/>
        <end position="589"/>
    </location>
</feature>
<comment type="caution">
    <text evidence="4">The sequence shown here is derived from an EMBL/GenBank/DDBJ whole genome shotgun (WGS) entry which is preliminary data.</text>
</comment>
<dbReference type="EMBL" id="QPMT01000052">
    <property type="protein sequence ID" value="KAF4848910.1"/>
    <property type="molecule type" value="Genomic_DNA"/>
</dbReference>
<gene>
    <name evidence="4" type="primary">Ank3-1</name>
    <name evidence="4" type="ORF">CGCSCA2_v012069</name>
</gene>
<dbReference type="Pfam" id="PF24883">
    <property type="entry name" value="NPHP3_N"/>
    <property type="match status" value="1"/>
</dbReference>
<proteinExistence type="predicted"/>
<dbReference type="PROSITE" id="PS50297">
    <property type="entry name" value="ANK_REP_REGION"/>
    <property type="match status" value="1"/>
</dbReference>
<dbReference type="PROSITE" id="PS50837">
    <property type="entry name" value="NACHT"/>
    <property type="match status" value="1"/>
</dbReference>
<dbReference type="PANTHER" id="PTHR10039:SF15">
    <property type="entry name" value="NACHT DOMAIN-CONTAINING PROTEIN"/>
    <property type="match status" value="1"/>
</dbReference>
<dbReference type="InterPro" id="IPR007111">
    <property type="entry name" value="NACHT_NTPase"/>
</dbReference>
<dbReference type="PROSITE" id="PS50088">
    <property type="entry name" value="ANK_REPEAT"/>
    <property type="match status" value="1"/>
</dbReference>
<evidence type="ECO:0000313" key="5">
    <source>
        <dbReference type="Proteomes" id="UP000711996"/>
    </source>
</evidence>
<dbReference type="InterPro" id="IPR056884">
    <property type="entry name" value="NPHP3-like_N"/>
</dbReference>